<dbReference type="SUPFAM" id="SSF74653">
    <property type="entry name" value="TolA/TonB C-terminal domain"/>
    <property type="match status" value="1"/>
</dbReference>
<keyword evidence="2" id="KW-0472">Membrane</keyword>
<dbReference type="Proteomes" id="UP000233293">
    <property type="component" value="Unassembled WGS sequence"/>
</dbReference>
<evidence type="ECO:0000256" key="1">
    <source>
        <dbReference type="SAM" id="MobiDB-lite"/>
    </source>
</evidence>
<keyword evidence="4" id="KW-1185">Reference proteome</keyword>
<dbReference type="Gene3D" id="3.30.1150.10">
    <property type="match status" value="1"/>
</dbReference>
<evidence type="ECO:0008006" key="5">
    <source>
        <dbReference type="Google" id="ProtNLM"/>
    </source>
</evidence>
<proteinExistence type="predicted"/>
<comment type="caution">
    <text evidence="3">The sequence shown here is derived from an EMBL/GenBank/DDBJ whole genome shotgun (WGS) entry which is preliminary data.</text>
</comment>
<keyword evidence="2" id="KW-1133">Transmembrane helix</keyword>
<evidence type="ECO:0000313" key="4">
    <source>
        <dbReference type="Proteomes" id="UP000233293"/>
    </source>
</evidence>
<dbReference type="AlphaFoldDB" id="A0A2N3Q1D4"/>
<sequence>MPPGAFAMASLAWLISSRADGGGSLLSSLGIKSLGVWWRAFRRGPTNWSRWGVGCSLLLHGLVVLAILLGLPHLLSPSPPPPVVDPLPVDLVSEGAAAAAAEAGSPIRPASQATDLKIDEKPLAPPVSDIPARKKHPPTDSTTLPLRSRVDRPSRAKAKPPVPSQNGQSAMGPGLTDGTGASGWRSTISIKDFLRAQVERHLEFSTTAWGAADFVVSIHVVLEPDGVVRNAEIVDDPRYIADKLFRSVADSARRAVLVASPLQLPPGRYEAFHDIVLDINPRDVGQ</sequence>
<organism evidence="3 4">
    <name type="scientific">Telmatospirillum siberiense</name>
    <dbReference type="NCBI Taxonomy" id="382514"/>
    <lineage>
        <taxon>Bacteria</taxon>
        <taxon>Pseudomonadati</taxon>
        <taxon>Pseudomonadota</taxon>
        <taxon>Alphaproteobacteria</taxon>
        <taxon>Rhodospirillales</taxon>
        <taxon>Rhodospirillaceae</taxon>
        <taxon>Telmatospirillum</taxon>
    </lineage>
</organism>
<reference evidence="4" key="1">
    <citation type="submission" date="2017-12" db="EMBL/GenBank/DDBJ databases">
        <title>Draft genome sequence of Telmatospirillum siberiense 26-4b1T, an acidotolerant peatland alphaproteobacterium potentially involved in sulfur cycling.</title>
        <authorList>
            <person name="Hausmann B."/>
            <person name="Pjevac P."/>
            <person name="Schreck K."/>
            <person name="Herbold C.W."/>
            <person name="Daims H."/>
            <person name="Wagner M."/>
            <person name="Pester M."/>
            <person name="Loy A."/>
        </authorList>
    </citation>
    <scope>NUCLEOTIDE SEQUENCE [LARGE SCALE GENOMIC DNA]</scope>
    <source>
        <strain evidence="4">26-4b1</strain>
    </source>
</reference>
<dbReference type="EMBL" id="PIUM01000001">
    <property type="protein sequence ID" value="PKU26468.1"/>
    <property type="molecule type" value="Genomic_DNA"/>
</dbReference>
<gene>
    <name evidence="3" type="ORF">CWS72_01080</name>
</gene>
<feature type="region of interest" description="Disordered" evidence="1">
    <location>
        <begin position="100"/>
        <end position="181"/>
    </location>
</feature>
<accession>A0A2N3Q1D4</accession>
<feature type="transmembrane region" description="Helical" evidence="2">
    <location>
        <begin position="51"/>
        <end position="71"/>
    </location>
</feature>
<evidence type="ECO:0000256" key="2">
    <source>
        <dbReference type="SAM" id="Phobius"/>
    </source>
</evidence>
<name>A0A2N3Q1D4_9PROT</name>
<evidence type="ECO:0000313" key="3">
    <source>
        <dbReference type="EMBL" id="PKU26468.1"/>
    </source>
</evidence>
<protein>
    <recommendedName>
        <fullName evidence="5">Energy transducer TonB</fullName>
    </recommendedName>
</protein>
<keyword evidence="2" id="KW-0812">Transmembrane</keyword>